<dbReference type="AlphaFoldDB" id="A0AA40ACG1"/>
<name>A0AA40ACG1_9PEZI</name>
<proteinExistence type="inferred from homology"/>
<accession>A0AA40ACG1</accession>
<reference evidence="4" key="1">
    <citation type="submission" date="2023-06" db="EMBL/GenBank/DDBJ databases">
        <title>Genome-scale phylogeny and comparative genomics of the fungal order Sordariales.</title>
        <authorList>
            <consortium name="Lawrence Berkeley National Laboratory"/>
            <person name="Hensen N."/>
            <person name="Bonometti L."/>
            <person name="Westerberg I."/>
            <person name="Brannstrom I.O."/>
            <person name="Guillou S."/>
            <person name="Cros-Aarteil S."/>
            <person name="Calhoun S."/>
            <person name="Haridas S."/>
            <person name="Kuo A."/>
            <person name="Mondo S."/>
            <person name="Pangilinan J."/>
            <person name="Riley R."/>
            <person name="LaButti K."/>
            <person name="Andreopoulos B."/>
            <person name="Lipzen A."/>
            <person name="Chen C."/>
            <person name="Yanf M."/>
            <person name="Daum C."/>
            <person name="Ng V."/>
            <person name="Clum A."/>
            <person name="Steindorff A."/>
            <person name="Ohm R."/>
            <person name="Martin F."/>
            <person name="Silar P."/>
            <person name="Natvig D."/>
            <person name="Lalanne C."/>
            <person name="Gautier V."/>
            <person name="Ament-velasquez S.L."/>
            <person name="Kruys A."/>
            <person name="Hutchinson M.I."/>
            <person name="Powell A.J."/>
            <person name="Barry K."/>
            <person name="Miller A.N."/>
            <person name="Grigoriev I.V."/>
            <person name="Debuchy R."/>
            <person name="Gladieux P."/>
            <person name="Thoren M.H."/>
            <person name="Johannesson H."/>
        </authorList>
    </citation>
    <scope>NUCLEOTIDE SEQUENCE</scope>
    <source>
        <strain evidence="4">SMH2392-1A</strain>
    </source>
</reference>
<evidence type="ECO:0000313" key="4">
    <source>
        <dbReference type="EMBL" id="KAK0713143.1"/>
    </source>
</evidence>
<dbReference type="GO" id="GO:0005576">
    <property type="term" value="C:extracellular region"/>
    <property type="evidence" value="ECO:0007669"/>
    <property type="project" value="TreeGrafter"/>
</dbReference>
<gene>
    <name evidence="4" type="ORF">B0T26DRAFT_627616</name>
</gene>
<comment type="similarity">
    <text evidence="2">Belongs to the glycosyl hydrolase 17 family.</text>
</comment>
<dbReference type="GO" id="GO:0009986">
    <property type="term" value="C:cell surface"/>
    <property type="evidence" value="ECO:0007669"/>
    <property type="project" value="TreeGrafter"/>
</dbReference>
<evidence type="ECO:0000256" key="3">
    <source>
        <dbReference type="ARBA" id="ARBA00022801"/>
    </source>
</evidence>
<dbReference type="GO" id="GO:0009277">
    <property type="term" value="C:fungal-type cell wall"/>
    <property type="evidence" value="ECO:0007669"/>
    <property type="project" value="TreeGrafter"/>
</dbReference>
<feature type="non-terminal residue" evidence="4">
    <location>
        <position position="259"/>
    </location>
</feature>
<sequence>STLPGVTYSPYTPDGGCKTAAEVYSDLQRLEGRYSLLRLYGTDCDQINLVIPAAQSIGAKLFLGVFDPNRLNDELDILVRGWELVDTVSIGNELVNNGQASPEQMLSALSAARETLRAVGYTGPVVTVDTFIAVQQHPELCDASDYCAVNIHAFFDARTPADQAGRFVARQVANLREVVADPTQRIVVTESGWPWQGNANGLAVPGADNQRQAVASLVADYGDLNPGGLILFTAFDDPWKKAEPETFYAEQFWGLKGGD</sequence>
<evidence type="ECO:0000256" key="2">
    <source>
        <dbReference type="ARBA" id="ARBA00008773"/>
    </source>
</evidence>
<organism evidence="4 5">
    <name type="scientific">Lasiosphaeria miniovina</name>
    <dbReference type="NCBI Taxonomy" id="1954250"/>
    <lineage>
        <taxon>Eukaryota</taxon>
        <taxon>Fungi</taxon>
        <taxon>Dikarya</taxon>
        <taxon>Ascomycota</taxon>
        <taxon>Pezizomycotina</taxon>
        <taxon>Sordariomycetes</taxon>
        <taxon>Sordariomycetidae</taxon>
        <taxon>Sordariales</taxon>
        <taxon>Lasiosphaeriaceae</taxon>
        <taxon>Lasiosphaeria</taxon>
    </lineage>
</organism>
<dbReference type="PANTHER" id="PTHR16631:SF14">
    <property type="entry name" value="FAMILY 17 GLUCOSIDASE SCW10-RELATED"/>
    <property type="match status" value="1"/>
</dbReference>
<dbReference type="RefSeq" id="XP_060294466.1">
    <property type="nucleotide sequence ID" value="XM_060436208.1"/>
</dbReference>
<dbReference type="SUPFAM" id="SSF51445">
    <property type="entry name" value="(Trans)glycosidases"/>
    <property type="match status" value="1"/>
</dbReference>
<dbReference type="GO" id="GO:0071555">
    <property type="term" value="P:cell wall organization"/>
    <property type="evidence" value="ECO:0007669"/>
    <property type="project" value="TreeGrafter"/>
</dbReference>
<protein>
    <submittedName>
        <fullName evidence="4">Glycoside hydrolase superfamily</fullName>
    </submittedName>
</protein>
<dbReference type="Gene3D" id="3.20.20.80">
    <property type="entry name" value="Glycosidases"/>
    <property type="match status" value="1"/>
</dbReference>
<dbReference type="PANTHER" id="PTHR16631">
    <property type="entry name" value="GLUCAN 1,3-BETA-GLUCOSIDASE"/>
    <property type="match status" value="1"/>
</dbReference>
<dbReference type="InterPro" id="IPR050732">
    <property type="entry name" value="Beta-glucan_modifiers"/>
</dbReference>
<keyword evidence="5" id="KW-1185">Reference proteome</keyword>
<dbReference type="InterPro" id="IPR017853">
    <property type="entry name" value="GH"/>
</dbReference>
<comment type="caution">
    <text evidence="4">The sequence shown here is derived from an EMBL/GenBank/DDBJ whole genome shotgun (WGS) entry which is preliminary data.</text>
</comment>
<dbReference type="EMBL" id="JAUIRO010000005">
    <property type="protein sequence ID" value="KAK0713143.1"/>
    <property type="molecule type" value="Genomic_DNA"/>
</dbReference>
<dbReference type="GO" id="GO:0042973">
    <property type="term" value="F:glucan endo-1,3-beta-D-glucosidase activity"/>
    <property type="evidence" value="ECO:0007669"/>
    <property type="project" value="TreeGrafter"/>
</dbReference>
<dbReference type="GeneID" id="85319478"/>
<dbReference type="Proteomes" id="UP001172101">
    <property type="component" value="Unassembled WGS sequence"/>
</dbReference>
<comment type="subcellular location">
    <subcellularLocation>
        <location evidence="1">Cell envelope</location>
    </subcellularLocation>
</comment>
<feature type="non-terminal residue" evidence="4">
    <location>
        <position position="1"/>
    </location>
</feature>
<evidence type="ECO:0000313" key="5">
    <source>
        <dbReference type="Proteomes" id="UP001172101"/>
    </source>
</evidence>
<keyword evidence="3 4" id="KW-0378">Hydrolase</keyword>
<evidence type="ECO:0000256" key="1">
    <source>
        <dbReference type="ARBA" id="ARBA00004196"/>
    </source>
</evidence>